<protein>
    <submittedName>
        <fullName evidence="3">DUF397 domain-containing protein</fullName>
    </submittedName>
</protein>
<evidence type="ECO:0000313" key="3">
    <source>
        <dbReference type="EMBL" id="MCN9243853.1"/>
    </source>
</evidence>
<dbReference type="InterPro" id="IPR007278">
    <property type="entry name" value="DUF397"/>
</dbReference>
<comment type="caution">
    <text evidence="3">The sequence shown here is derived from an EMBL/GenBank/DDBJ whole genome shotgun (WGS) entry which is preliminary data.</text>
</comment>
<accession>A0ABT0ZJS8</accession>
<gene>
    <name evidence="3" type="ORF">NGF19_24245</name>
</gene>
<sequence length="72" mass="7351">MDDAAPLPPCVVGRNQQGDACVEVCDDFPGTVPVRDSKNTTGPPVLRNALTGGSCRPGASDGSLSRRPAGSR</sequence>
<proteinExistence type="predicted"/>
<feature type="domain" description="DUF397" evidence="2">
    <location>
        <begin position="16"/>
        <end position="44"/>
    </location>
</feature>
<evidence type="ECO:0000256" key="1">
    <source>
        <dbReference type="SAM" id="MobiDB-lite"/>
    </source>
</evidence>
<reference evidence="3 4" key="1">
    <citation type="submission" date="2022-05" db="EMBL/GenBank/DDBJ databases">
        <title>Streptomyces sp. nov. RY43-2 isolated from soil of a peat swamp forest.</title>
        <authorList>
            <person name="Kanchanasin P."/>
            <person name="Tanasupawat S."/>
            <person name="Phongsopitanun W."/>
        </authorList>
    </citation>
    <scope>NUCLEOTIDE SEQUENCE [LARGE SCALE GENOMIC DNA]</scope>
    <source>
        <strain evidence="3 4">RY43-2</strain>
    </source>
</reference>
<evidence type="ECO:0000313" key="4">
    <source>
        <dbReference type="Proteomes" id="UP001523219"/>
    </source>
</evidence>
<dbReference type="Proteomes" id="UP001523219">
    <property type="component" value="Unassembled WGS sequence"/>
</dbReference>
<evidence type="ECO:0000259" key="2">
    <source>
        <dbReference type="Pfam" id="PF04149"/>
    </source>
</evidence>
<dbReference type="EMBL" id="JAMWMR010000026">
    <property type="protein sequence ID" value="MCN9243853.1"/>
    <property type="molecule type" value="Genomic_DNA"/>
</dbReference>
<feature type="region of interest" description="Disordered" evidence="1">
    <location>
        <begin position="35"/>
        <end position="72"/>
    </location>
</feature>
<organism evidence="3 4">
    <name type="scientific">Streptomyces macrolidinus</name>
    <dbReference type="NCBI Taxonomy" id="2952607"/>
    <lineage>
        <taxon>Bacteria</taxon>
        <taxon>Bacillati</taxon>
        <taxon>Actinomycetota</taxon>
        <taxon>Actinomycetes</taxon>
        <taxon>Kitasatosporales</taxon>
        <taxon>Streptomycetaceae</taxon>
        <taxon>Streptomyces</taxon>
    </lineage>
</organism>
<keyword evidence="4" id="KW-1185">Reference proteome</keyword>
<name>A0ABT0ZJS8_9ACTN</name>
<dbReference type="Pfam" id="PF04149">
    <property type="entry name" value="DUF397"/>
    <property type="match status" value="1"/>
</dbReference>